<comment type="subcellular location">
    <subcellularLocation>
        <location evidence="1">Cell membrane</location>
        <topology evidence="1">Lipid-anchor</topology>
        <topology evidence="1">GPI-anchor</topology>
    </subcellularLocation>
</comment>
<evidence type="ECO:0000313" key="10">
    <source>
        <dbReference type="EMBL" id="KAI9197714.1"/>
    </source>
</evidence>
<keyword evidence="3" id="KW-1003">Cell membrane</keyword>
<evidence type="ECO:0000256" key="1">
    <source>
        <dbReference type="ARBA" id="ARBA00004609"/>
    </source>
</evidence>
<keyword evidence="5" id="KW-0732">Signal</keyword>
<sequence>MRGAYTQKINYSDCIYGAAGKYYQDIDFSEVMNCQKKPIISDLPHEKSNDTQVRKLPSCCRNGSILPTIMDSSQSKAVFQLQVYKIPPNMNRTALYPPEKWKIEGVVNLNYKCGQPLKVDPTLFPGTSGLQATSTAMATWQIVCNISRPKNGKSRCCVSFSAYYNESVIPCETCACGCDADDKCIPNGKAMLLPAEALLIPFKNRTTKAKAWASLKHFLYRKSCPAVTIVESA</sequence>
<dbReference type="Pfam" id="PF25079">
    <property type="entry name" value="COB_C"/>
    <property type="match status" value="1"/>
</dbReference>
<evidence type="ECO:0000256" key="7">
    <source>
        <dbReference type="ARBA" id="ARBA00023180"/>
    </source>
</evidence>
<dbReference type="GO" id="GO:0005886">
    <property type="term" value="C:plasma membrane"/>
    <property type="evidence" value="ECO:0007669"/>
    <property type="project" value="UniProtKB-SubCell"/>
</dbReference>
<evidence type="ECO:0000256" key="5">
    <source>
        <dbReference type="ARBA" id="ARBA00022729"/>
    </source>
</evidence>
<evidence type="ECO:0000256" key="6">
    <source>
        <dbReference type="ARBA" id="ARBA00023136"/>
    </source>
</evidence>
<comment type="caution">
    <text evidence="10">The sequence shown here is derived from an EMBL/GenBank/DDBJ whole genome shotgun (WGS) entry which is preliminary data.</text>
</comment>
<name>A0AAD5JP30_ACENE</name>
<evidence type="ECO:0000256" key="8">
    <source>
        <dbReference type="ARBA" id="ARBA00023288"/>
    </source>
</evidence>
<gene>
    <name evidence="10" type="ORF">LWI28_002979</name>
</gene>
<evidence type="ECO:0000256" key="4">
    <source>
        <dbReference type="ARBA" id="ARBA00022622"/>
    </source>
</evidence>
<keyword evidence="11" id="KW-1185">Reference proteome</keyword>
<protein>
    <recommendedName>
        <fullName evidence="9">COBRA C-terminal domain-containing protein</fullName>
    </recommendedName>
</protein>
<accession>A0AAD5JP30</accession>
<comment type="similarity">
    <text evidence="2">Belongs to the COBRA family.</text>
</comment>
<evidence type="ECO:0000259" key="9">
    <source>
        <dbReference type="Pfam" id="PF25079"/>
    </source>
</evidence>
<keyword evidence="4" id="KW-0336">GPI-anchor</keyword>
<dbReference type="GO" id="GO:0098552">
    <property type="term" value="C:side of membrane"/>
    <property type="evidence" value="ECO:0007669"/>
    <property type="project" value="UniProtKB-KW"/>
</dbReference>
<evidence type="ECO:0000256" key="3">
    <source>
        <dbReference type="ARBA" id="ARBA00022475"/>
    </source>
</evidence>
<feature type="domain" description="COBRA C-terminal" evidence="9">
    <location>
        <begin position="155"/>
        <end position="223"/>
    </location>
</feature>
<dbReference type="InterPro" id="IPR006918">
    <property type="entry name" value="COBRA_pln"/>
</dbReference>
<dbReference type="Proteomes" id="UP001064489">
    <property type="component" value="Chromosome 13"/>
</dbReference>
<dbReference type="AlphaFoldDB" id="A0AAD5JP30"/>
<evidence type="ECO:0000256" key="2">
    <source>
        <dbReference type="ARBA" id="ARBA00005507"/>
    </source>
</evidence>
<proteinExistence type="inferred from homology"/>
<dbReference type="Pfam" id="PF04833">
    <property type="entry name" value="COBRA"/>
    <property type="match status" value="1"/>
</dbReference>
<keyword evidence="8" id="KW-0449">Lipoprotein</keyword>
<dbReference type="InterPro" id="IPR056900">
    <property type="entry name" value="COB_C"/>
</dbReference>
<organism evidence="10 11">
    <name type="scientific">Acer negundo</name>
    <name type="common">Box elder</name>
    <dbReference type="NCBI Taxonomy" id="4023"/>
    <lineage>
        <taxon>Eukaryota</taxon>
        <taxon>Viridiplantae</taxon>
        <taxon>Streptophyta</taxon>
        <taxon>Embryophyta</taxon>
        <taxon>Tracheophyta</taxon>
        <taxon>Spermatophyta</taxon>
        <taxon>Magnoliopsida</taxon>
        <taxon>eudicotyledons</taxon>
        <taxon>Gunneridae</taxon>
        <taxon>Pentapetalae</taxon>
        <taxon>rosids</taxon>
        <taxon>malvids</taxon>
        <taxon>Sapindales</taxon>
        <taxon>Sapindaceae</taxon>
        <taxon>Hippocastanoideae</taxon>
        <taxon>Acereae</taxon>
        <taxon>Acer</taxon>
    </lineage>
</organism>
<evidence type="ECO:0000313" key="11">
    <source>
        <dbReference type="Proteomes" id="UP001064489"/>
    </source>
</evidence>
<keyword evidence="7" id="KW-0325">Glycoprotein</keyword>
<dbReference type="PANTHER" id="PTHR31052">
    <property type="entry name" value="COBRA-LIKE PROTEIN 7"/>
    <property type="match status" value="1"/>
</dbReference>
<dbReference type="PANTHER" id="PTHR31052:SF12">
    <property type="entry name" value="COBRA-LIKE PROTEIN 7"/>
    <property type="match status" value="1"/>
</dbReference>
<reference evidence="10 11" key="1">
    <citation type="journal article" date="2022" name="Plant J.">
        <title>Strategies of tolerance reflected in two North American maple genomes.</title>
        <authorList>
            <person name="McEvoy S.L."/>
            <person name="Sezen U.U."/>
            <person name="Trouern-Trend A."/>
            <person name="McMahon S.M."/>
            <person name="Schaberg P.G."/>
            <person name="Yang J."/>
            <person name="Wegrzyn J.L."/>
            <person name="Swenson N.G."/>
        </authorList>
    </citation>
    <scope>NUCLEOTIDE SEQUENCE [LARGE SCALE GENOMIC DNA]</scope>
    <source>
        <strain evidence="10">91603</strain>
    </source>
</reference>
<keyword evidence="6" id="KW-0472">Membrane</keyword>
<dbReference type="GO" id="GO:0010215">
    <property type="term" value="P:cellulose microfibril organization"/>
    <property type="evidence" value="ECO:0007669"/>
    <property type="project" value="InterPro"/>
</dbReference>
<dbReference type="EMBL" id="JAJSOW010000002">
    <property type="protein sequence ID" value="KAI9197714.1"/>
    <property type="molecule type" value="Genomic_DNA"/>
</dbReference>